<accession>W4M6Z4</accession>
<feature type="domain" description="Putative restriction endonuclease" evidence="1">
    <location>
        <begin position="19"/>
        <end position="173"/>
    </location>
</feature>
<dbReference type="Pfam" id="PF05685">
    <property type="entry name" value="Uma2"/>
    <property type="match status" value="1"/>
</dbReference>
<dbReference type="HOGENOM" id="CLU_098557_0_0_7"/>
<protein>
    <recommendedName>
        <fullName evidence="1">Putative restriction endonuclease domain-containing protein</fullName>
    </recommendedName>
</protein>
<dbReference type="InterPro" id="IPR011335">
    <property type="entry name" value="Restrct_endonuc-II-like"/>
</dbReference>
<reference evidence="2 3" key="1">
    <citation type="journal article" date="2014" name="Nature">
        <title>An environmental bacterial taxon with a large and distinct metabolic repertoire.</title>
        <authorList>
            <person name="Wilson M.C."/>
            <person name="Mori T."/>
            <person name="Ruckert C."/>
            <person name="Uria A.R."/>
            <person name="Helf M.J."/>
            <person name="Takada K."/>
            <person name="Gernert C."/>
            <person name="Steffens U.A."/>
            <person name="Heycke N."/>
            <person name="Schmitt S."/>
            <person name="Rinke C."/>
            <person name="Helfrich E.J."/>
            <person name="Brachmann A.O."/>
            <person name="Gurgui C."/>
            <person name="Wakimoto T."/>
            <person name="Kracht M."/>
            <person name="Crusemann M."/>
            <person name="Hentschel U."/>
            <person name="Abe I."/>
            <person name="Matsunaga S."/>
            <person name="Kalinowski J."/>
            <person name="Takeyama H."/>
            <person name="Piel J."/>
        </authorList>
    </citation>
    <scope>NUCLEOTIDE SEQUENCE [LARGE SCALE GENOMIC DNA]</scope>
    <source>
        <strain evidence="3">TSY2</strain>
    </source>
</reference>
<dbReference type="SUPFAM" id="SSF52980">
    <property type="entry name" value="Restriction endonuclease-like"/>
    <property type="match status" value="1"/>
</dbReference>
<dbReference type="InterPro" id="IPR008538">
    <property type="entry name" value="Uma2"/>
</dbReference>
<evidence type="ECO:0000259" key="1">
    <source>
        <dbReference type="Pfam" id="PF05685"/>
    </source>
</evidence>
<name>W4M6Z4_9BACT</name>
<dbReference type="Gene3D" id="3.90.1570.10">
    <property type="entry name" value="tt1808, chain A"/>
    <property type="match status" value="1"/>
</dbReference>
<dbReference type="PANTHER" id="PTHR47152:SF2">
    <property type="entry name" value="SLR2084 PROTEIN"/>
    <property type="match status" value="1"/>
</dbReference>
<dbReference type="PANTHER" id="PTHR47152">
    <property type="entry name" value="SLR2084 PROTEIN-RELATED"/>
    <property type="match status" value="1"/>
</dbReference>
<dbReference type="InterPro" id="IPR012296">
    <property type="entry name" value="Nuclease_put_TT1808"/>
</dbReference>
<proteinExistence type="predicted"/>
<dbReference type="CDD" id="cd06260">
    <property type="entry name" value="DUF820-like"/>
    <property type="match status" value="1"/>
</dbReference>
<gene>
    <name evidence="2" type="ORF">ETSY2_19840</name>
</gene>
<evidence type="ECO:0000313" key="2">
    <source>
        <dbReference type="EMBL" id="ETX05975.1"/>
    </source>
</evidence>
<evidence type="ECO:0000313" key="3">
    <source>
        <dbReference type="Proteomes" id="UP000019140"/>
    </source>
</evidence>
<dbReference type="AlphaFoldDB" id="W4M6Z4"/>
<organism evidence="2 3">
    <name type="scientific">Candidatus Entotheonella gemina</name>
    <dbReference type="NCBI Taxonomy" id="1429439"/>
    <lineage>
        <taxon>Bacteria</taxon>
        <taxon>Pseudomonadati</taxon>
        <taxon>Nitrospinota/Tectimicrobiota group</taxon>
        <taxon>Candidatus Tectimicrobiota</taxon>
        <taxon>Candidatus Entotheonellia</taxon>
        <taxon>Candidatus Entotheonellales</taxon>
        <taxon>Candidatus Entotheonellaceae</taxon>
        <taxon>Candidatus Entotheonella</taxon>
    </lineage>
</organism>
<keyword evidence="3" id="KW-1185">Reference proteome</keyword>
<sequence>MTTLAAPVTQRMILRGIRWHTYRQLAADLGEAPVRLAYDRGTLEVMTPSFEHERINRLLSDMVQAIAFGKDLPIEHAGSTDFNREDVDRGFQPDSCFYFGDRVNAIQGKQRLGVSIDPPPDLVLEIDVTNRSLNKLPLYAAIGVPEVWRFDGGDLVVYCLRDGVYEVSDASDVLEGVRVDDLRHFMQLSYEISRKALFFRS</sequence>
<dbReference type="Proteomes" id="UP000019140">
    <property type="component" value="Unassembled WGS sequence"/>
</dbReference>
<dbReference type="EMBL" id="AZHX01000814">
    <property type="protein sequence ID" value="ETX05975.1"/>
    <property type="molecule type" value="Genomic_DNA"/>
</dbReference>
<comment type="caution">
    <text evidence="2">The sequence shown here is derived from an EMBL/GenBank/DDBJ whole genome shotgun (WGS) entry which is preliminary data.</text>
</comment>